<dbReference type="GeneID" id="20823184"/>
<dbReference type="Proteomes" id="UP000008065">
    <property type="component" value="Unassembled WGS sequence"/>
</dbReference>
<dbReference type="EMBL" id="GL891304">
    <property type="protein sequence ID" value="EGO57995.1"/>
    <property type="molecule type" value="Genomic_DNA"/>
</dbReference>
<dbReference type="AlphaFoldDB" id="F8MMX1"/>
<evidence type="ECO:0000313" key="1">
    <source>
        <dbReference type="EMBL" id="EGO57995.1"/>
    </source>
</evidence>
<proteinExistence type="predicted"/>
<dbReference type="VEuPathDB" id="FungiDB:NEUTE1DRAFT_117022"/>
<protein>
    <submittedName>
        <fullName evidence="1">Uncharacterized protein</fullName>
    </submittedName>
</protein>
<gene>
    <name evidence="1" type="ORF">NEUTE1DRAFT_117022</name>
</gene>
<reference evidence="2" key="1">
    <citation type="journal article" date="2011" name="Genetics">
        <title>Massive changes in genome architecture accompany the transition to self-fertility in the filamentous fungus Neurospora tetrasperma.</title>
        <authorList>
            <person name="Ellison C.E."/>
            <person name="Stajich J.E."/>
            <person name="Jacobson D.J."/>
            <person name="Natvig D.O."/>
            <person name="Lapidus A."/>
            <person name="Foster B."/>
            <person name="Aerts A."/>
            <person name="Riley R."/>
            <person name="Lindquist E.A."/>
            <person name="Grigoriev I.V."/>
            <person name="Taylor J.W."/>
        </authorList>
    </citation>
    <scope>NUCLEOTIDE SEQUENCE [LARGE SCALE GENOMIC DNA]</scope>
    <source>
        <strain evidence="2">FGSC 2508 / P0657</strain>
    </source>
</reference>
<organism evidence="1 2">
    <name type="scientific">Neurospora tetrasperma (strain FGSC 2508 / ATCC MYA-4615 / P0657)</name>
    <dbReference type="NCBI Taxonomy" id="510951"/>
    <lineage>
        <taxon>Eukaryota</taxon>
        <taxon>Fungi</taxon>
        <taxon>Dikarya</taxon>
        <taxon>Ascomycota</taxon>
        <taxon>Pezizomycotina</taxon>
        <taxon>Sordariomycetes</taxon>
        <taxon>Sordariomycetidae</taxon>
        <taxon>Sordariales</taxon>
        <taxon>Sordariaceae</taxon>
        <taxon>Neurospora</taxon>
    </lineage>
</organism>
<keyword evidence="2" id="KW-1185">Reference proteome</keyword>
<dbReference type="KEGG" id="nte:NEUTE1DRAFT117022"/>
<dbReference type="RefSeq" id="XP_009851067.1">
    <property type="nucleotide sequence ID" value="XM_009852765.1"/>
</dbReference>
<name>F8MMX1_NEUT8</name>
<evidence type="ECO:0000313" key="2">
    <source>
        <dbReference type="Proteomes" id="UP000008065"/>
    </source>
</evidence>
<dbReference type="HOGENOM" id="CLU_2961361_0_0_1"/>
<sequence>MESVLVPVSDVVSQTSGGQGARKNVEISLLGNDGWEVLRNPNCCVSIVDGGSCEAVLKV</sequence>
<accession>F8MMX1</accession>